<dbReference type="GO" id="GO:0016814">
    <property type="term" value="F:hydrolase activity, acting on carbon-nitrogen (but not peptide) bonds, in cyclic amidines"/>
    <property type="evidence" value="ECO:0007669"/>
    <property type="project" value="UniProtKB-ARBA"/>
</dbReference>
<evidence type="ECO:0000256" key="3">
    <source>
        <dbReference type="ARBA" id="ARBA00022723"/>
    </source>
</evidence>
<keyword evidence="4" id="KW-0378">Hydrolase</keyword>
<dbReference type="Gene3D" id="3.20.20.140">
    <property type="entry name" value="Metal-dependent hydrolases"/>
    <property type="match status" value="1"/>
</dbReference>
<dbReference type="InterPro" id="IPR006330">
    <property type="entry name" value="Ado/ade_deaminase"/>
</dbReference>
<sequence length="343" mass="37364">MTRGMDAFIAGLPKAELHVHHVGSASPRVVANLAARYEGRTQVPADPEKLAEYFTFTDFAHFIQVYLSVVDLVRDAEDVRSLTYGVAEDMARQRIRYAELTVTPYSSVRRGIPDVAFMEAIEDARRSAERDFGIVLRWCFDIPGEAGLVSAEETARLALDVGADGLVSFGLGGPEIGVPRPQFKPFFDRARAAGLHSVPHAGESTGPETVWDAIRELGAERIGHGTQSFKDPALMDYLGEHRIPLEVCPTSNLATRVVERIEEHPIRKFVDAGLLVTVNSDDPPMFGTDLNTEFAVAAELLDLDEAGVAGLAKNAVEASFLDQAGKTRLNGEIDAYLAGWTRG</sequence>
<protein>
    <submittedName>
        <fullName evidence="7">Aminodeoxyfutalosine deaminase</fullName>
    </submittedName>
</protein>
<evidence type="ECO:0000256" key="5">
    <source>
        <dbReference type="ARBA" id="ARBA00022833"/>
    </source>
</evidence>
<dbReference type="InterPro" id="IPR032466">
    <property type="entry name" value="Metal_Hydrolase"/>
</dbReference>
<evidence type="ECO:0000259" key="6">
    <source>
        <dbReference type="Pfam" id="PF00962"/>
    </source>
</evidence>
<dbReference type="NCBIfam" id="TIGR01430">
    <property type="entry name" value="aden_deam"/>
    <property type="match status" value="1"/>
</dbReference>
<comment type="caution">
    <text evidence="7">The sequence shown here is derived from an EMBL/GenBank/DDBJ whole genome shotgun (WGS) entry which is preliminary data.</text>
</comment>
<evidence type="ECO:0000256" key="4">
    <source>
        <dbReference type="ARBA" id="ARBA00022801"/>
    </source>
</evidence>
<accession>A0A561UKG1</accession>
<dbReference type="InterPro" id="IPR001365">
    <property type="entry name" value="A_deaminase_dom"/>
</dbReference>
<name>A0A561UKG1_9ACTN</name>
<dbReference type="EMBL" id="VIWT01000001">
    <property type="protein sequence ID" value="TWF99826.1"/>
    <property type="molecule type" value="Genomic_DNA"/>
</dbReference>
<dbReference type="GO" id="GO:0046872">
    <property type="term" value="F:metal ion binding"/>
    <property type="evidence" value="ECO:0007669"/>
    <property type="project" value="UniProtKB-KW"/>
</dbReference>
<gene>
    <name evidence="7" type="ORF">FHX73_113682</name>
</gene>
<evidence type="ECO:0000256" key="1">
    <source>
        <dbReference type="ARBA" id="ARBA00001947"/>
    </source>
</evidence>
<comment type="cofactor">
    <cofactor evidence="1">
        <name>Zn(2+)</name>
        <dbReference type="ChEBI" id="CHEBI:29105"/>
    </cofactor>
</comment>
<keyword evidence="8" id="KW-1185">Reference proteome</keyword>
<keyword evidence="5" id="KW-0862">Zinc</keyword>
<dbReference type="AlphaFoldDB" id="A0A561UKG1"/>
<keyword evidence="3" id="KW-0479">Metal-binding</keyword>
<reference evidence="7 8" key="1">
    <citation type="submission" date="2019-06" db="EMBL/GenBank/DDBJ databases">
        <title>Sequencing the genomes of 1000 actinobacteria strains.</title>
        <authorList>
            <person name="Klenk H.-P."/>
        </authorList>
    </citation>
    <scope>NUCLEOTIDE SEQUENCE [LARGE SCALE GENOMIC DNA]</scope>
    <source>
        <strain evidence="7 8">DSM 44826</strain>
    </source>
</reference>
<comment type="similarity">
    <text evidence="2">Belongs to the metallo-dependent hydrolases superfamily. Adenosine and AMP deaminases family.</text>
</comment>
<organism evidence="7 8">
    <name type="scientific">Kitasatospora viridis</name>
    <dbReference type="NCBI Taxonomy" id="281105"/>
    <lineage>
        <taxon>Bacteria</taxon>
        <taxon>Bacillati</taxon>
        <taxon>Actinomycetota</taxon>
        <taxon>Actinomycetes</taxon>
        <taxon>Kitasatosporales</taxon>
        <taxon>Streptomycetaceae</taxon>
        <taxon>Kitasatospora</taxon>
    </lineage>
</organism>
<dbReference type="Proteomes" id="UP000317940">
    <property type="component" value="Unassembled WGS sequence"/>
</dbReference>
<dbReference type="SUPFAM" id="SSF51556">
    <property type="entry name" value="Metallo-dependent hydrolases"/>
    <property type="match status" value="1"/>
</dbReference>
<dbReference type="NCBIfam" id="NF006854">
    <property type="entry name" value="PRK09358.3-1"/>
    <property type="match status" value="1"/>
</dbReference>
<dbReference type="PANTHER" id="PTHR43114:SF6">
    <property type="entry name" value="ADENINE DEAMINASE"/>
    <property type="match status" value="1"/>
</dbReference>
<dbReference type="GO" id="GO:0019239">
    <property type="term" value="F:deaminase activity"/>
    <property type="evidence" value="ECO:0007669"/>
    <property type="project" value="InterPro"/>
</dbReference>
<evidence type="ECO:0000313" key="7">
    <source>
        <dbReference type="EMBL" id="TWF99826.1"/>
    </source>
</evidence>
<dbReference type="PANTHER" id="PTHR43114">
    <property type="entry name" value="ADENINE DEAMINASE"/>
    <property type="match status" value="1"/>
</dbReference>
<evidence type="ECO:0000313" key="8">
    <source>
        <dbReference type="Proteomes" id="UP000317940"/>
    </source>
</evidence>
<dbReference type="RefSeq" id="WP_246213588.1">
    <property type="nucleotide sequence ID" value="NZ_BAAAMZ010000021.1"/>
</dbReference>
<proteinExistence type="inferred from homology"/>
<dbReference type="Pfam" id="PF00962">
    <property type="entry name" value="A_deaminase"/>
    <property type="match status" value="1"/>
</dbReference>
<evidence type="ECO:0000256" key="2">
    <source>
        <dbReference type="ARBA" id="ARBA00006676"/>
    </source>
</evidence>
<feature type="domain" description="Adenosine deaminase" evidence="6">
    <location>
        <begin position="13"/>
        <end position="335"/>
    </location>
</feature>